<feature type="region of interest" description="Disordered" evidence="1">
    <location>
        <begin position="105"/>
        <end position="126"/>
    </location>
</feature>
<proteinExistence type="predicted"/>
<feature type="compositionally biased region" description="Acidic residues" evidence="1">
    <location>
        <begin position="73"/>
        <end position="87"/>
    </location>
</feature>
<reference evidence="3" key="1">
    <citation type="journal article" date="2014" name="Genome Announc.">
        <title>Draft genome sequence of the plant-pathogenic soil fungus Rhizoctonia solani anastomosis group 3 strain Rhs1AP.</title>
        <authorList>
            <person name="Cubeta M.A."/>
            <person name="Thomas E."/>
            <person name="Dean R.A."/>
            <person name="Jabaji S."/>
            <person name="Neate S.M."/>
            <person name="Tavantzis S."/>
            <person name="Toda T."/>
            <person name="Vilgalys R."/>
            <person name="Bharathan N."/>
            <person name="Fedorova-Abrams N."/>
            <person name="Pakala S.B."/>
            <person name="Pakala S.M."/>
            <person name="Zafar N."/>
            <person name="Joardar V."/>
            <person name="Losada L."/>
            <person name="Nierman W.C."/>
        </authorList>
    </citation>
    <scope>NUCLEOTIDE SEQUENCE [LARGE SCALE GENOMIC DNA]</scope>
    <source>
        <strain evidence="3">AG-3</strain>
    </source>
</reference>
<feature type="region of interest" description="Disordered" evidence="1">
    <location>
        <begin position="1"/>
        <end position="63"/>
    </location>
</feature>
<comment type="caution">
    <text evidence="2">The sequence shown here is derived from an EMBL/GenBank/DDBJ whole genome shotgun (WGS) entry which is preliminary data.</text>
</comment>
<dbReference type="AlphaFoldDB" id="A0A0A1UKB1"/>
<dbReference type="PANTHER" id="PTHR35871:SF1">
    <property type="entry name" value="CXC1-LIKE CYSTEINE CLUSTER ASSOCIATED WITH KDZ TRANSPOSASES DOMAIN-CONTAINING PROTEIN"/>
    <property type="match status" value="1"/>
</dbReference>
<feature type="region of interest" description="Disordered" evidence="1">
    <location>
        <begin position="73"/>
        <end position="92"/>
    </location>
</feature>
<name>A0A0A1UKB1_9AGAM</name>
<accession>A0A0A1UKB1</accession>
<evidence type="ECO:0000256" key="1">
    <source>
        <dbReference type="SAM" id="MobiDB-lite"/>
    </source>
</evidence>
<organism evidence="2 3">
    <name type="scientific">Rhizoctonia solani AG-3 Rhs1AP</name>
    <dbReference type="NCBI Taxonomy" id="1086054"/>
    <lineage>
        <taxon>Eukaryota</taxon>
        <taxon>Fungi</taxon>
        <taxon>Dikarya</taxon>
        <taxon>Basidiomycota</taxon>
        <taxon>Agaricomycotina</taxon>
        <taxon>Agaricomycetes</taxon>
        <taxon>Cantharellales</taxon>
        <taxon>Ceratobasidiaceae</taxon>
        <taxon>Rhizoctonia</taxon>
    </lineage>
</organism>
<evidence type="ECO:0000313" key="3">
    <source>
        <dbReference type="Proteomes" id="UP000030108"/>
    </source>
</evidence>
<protein>
    <submittedName>
        <fullName evidence="2">Uncharacterized protein</fullName>
    </submittedName>
</protein>
<gene>
    <name evidence="2" type="ORF">RSOL_281530</name>
</gene>
<dbReference type="OrthoDB" id="6511194at2759"/>
<dbReference type="EMBL" id="JATN01000321">
    <property type="protein sequence ID" value="EUC58846.1"/>
    <property type="molecule type" value="Genomic_DNA"/>
</dbReference>
<dbReference type="Proteomes" id="UP000030108">
    <property type="component" value="Unassembled WGS sequence"/>
</dbReference>
<sequence length="418" mass="46941">MLIANYGAPQTAEQADSGATSNEPVDSASNDTLHSEKPAAYMHTSLSDTPESPEKLAGNLSNLTLEAQLGDDIVLEDPPNNDDEDPLDAQNPLSLAEPEGVEAPALHLSNTEKPQDDQDEPSDLMNWRPITQDNAKEMSDKLNEFIKSSFHGHGWTRVSSLGEVVLTRVRFMVGTLNLISGMDMALTNASLTAAVVFGWGEWAARQVRKWIRGYQKYGNLPTNVYGTWNESVMEDEDLSAAIRGWMRGKGKYVQARDLIDFFGEAAAEQYSRLVNRAPSLRTAQRWMHRMGHSWSKERRGQFADGHERDDVGHYQENVYIPKWIELERRMRSWDADGKEIPRKLNEGERGVVVWFHDESTFYAHDRRTTRWIHESETAGICKKGEGVSLMVADFASTDYGWLRSRPGSPGAAEGEILK</sequence>
<evidence type="ECO:0000313" key="2">
    <source>
        <dbReference type="EMBL" id="EUC58846.1"/>
    </source>
</evidence>
<feature type="compositionally biased region" description="Polar residues" evidence="1">
    <location>
        <begin position="11"/>
        <end position="32"/>
    </location>
</feature>
<dbReference type="PANTHER" id="PTHR35871">
    <property type="entry name" value="EXPRESSED PROTEIN"/>
    <property type="match status" value="1"/>
</dbReference>
<feature type="non-terminal residue" evidence="2">
    <location>
        <position position="418"/>
    </location>
</feature>